<dbReference type="EMBL" id="KN416230">
    <property type="protein sequence ID" value="KHG20628.1"/>
    <property type="molecule type" value="Genomic_DNA"/>
</dbReference>
<keyword evidence="2" id="KW-1185">Reference proteome</keyword>
<accession>A0A0B0P1L5</accession>
<gene>
    <name evidence="1" type="ORF">F383_06074</name>
</gene>
<evidence type="ECO:0000313" key="2">
    <source>
        <dbReference type="Proteomes" id="UP000032142"/>
    </source>
</evidence>
<proteinExistence type="predicted"/>
<organism evidence="1 2">
    <name type="scientific">Gossypium arboreum</name>
    <name type="common">Tree cotton</name>
    <name type="synonym">Gossypium nanking</name>
    <dbReference type="NCBI Taxonomy" id="29729"/>
    <lineage>
        <taxon>Eukaryota</taxon>
        <taxon>Viridiplantae</taxon>
        <taxon>Streptophyta</taxon>
        <taxon>Embryophyta</taxon>
        <taxon>Tracheophyta</taxon>
        <taxon>Spermatophyta</taxon>
        <taxon>Magnoliopsida</taxon>
        <taxon>eudicotyledons</taxon>
        <taxon>Gunneridae</taxon>
        <taxon>Pentapetalae</taxon>
        <taxon>rosids</taxon>
        <taxon>malvids</taxon>
        <taxon>Malvales</taxon>
        <taxon>Malvaceae</taxon>
        <taxon>Malvoideae</taxon>
        <taxon>Gossypium</taxon>
    </lineage>
</organism>
<dbReference type="Proteomes" id="UP000032142">
    <property type="component" value="Unassembled WGS sequence"/>
</dbReference>
<name>A0A0B0P1L5_GOSAR</name>
<dbReference type="AlphaFoldDB" id="A0A0B0P1L5"/>
<evidence type="ECO:0000313" key="1">
    <source>
        <dbReference type="EMBL" id="KHG20628.1"/>
    </source>
</evidence>
<protein>
    <submittedName>
        <fullName evidence="1">GTPase Era, mitochondrial</fullName>
    </submittedName>
</protein>
<reference evidence="2" key="1">
    <citation type="submission" date="2014-09" db="EMBL/GenBank/DDBJ databases">
        <authorList>
            <person name="Mudge J."/>
            <person name="Ramaraj T."/>
            <person name="Lindquist I.E."/>
            <person name="Bharti A.K."/>
            <person name="Sundararajan A."/>
            <person name="Cameron C.T."/>
            <person name="Woodward J.E."/>
            <person name="May G.D."/>
            <person name="Brubaker C."/>
            <person name="Broadhvest J."/>
            <person name="Wilkins T.A."/>
        </authorList>
    </citation>
    <scope>NUCLEOTIDE SEQUENCE</scope>
    <source>
        <strain evidence="2">cv. AKA8401</strain>
    </source>
</reference>
<sequence length="88" mass="9762">MSGIRIGYEMCQCKTMSRTWHRHGYVRASAGCDTVSPMGVLLGHVSPICKICKSVYMVVNTQAETRRCVSAMWRTQPLAMGVCLSHVP</sequence>